<dbReference type="PRINTS" id="PR00463">
    <property type="entry name" value="EP450I"/>
</dbReference>
<evidence type="ECO:0000256" key="6">
    <source>
        <dbReference type="ARBA" id="ARBA00023002"/>
    </source>
</evidence>
<gene>
    <name evidence="10" type="ORF">BOTBODRAFT_59124</name>
</gene>
<dbReference type="CDD" id="cd11065">
    <property type="entry name" value="CYP64-like"/>
    <property type="match status" value="1"/>
</dbReference>
<dbReference type="GO" id="GO:0016705">
    <property type="term" value="F:oxidoreductase activity, acting on paired donors, with incorporation or reduction of molecular oxygen"/>
    <property type="evidence" value="ECO:0007669"/>
    <property type="project" value="InterPro"/>
</dbReference>
<dbReference type="PANTHER" id="PTHR46300">
    <property type="entry name" value="P450, PUTATIVE (EUROFUNG)-RELATED-RELATED"/>
    <property type="match status" value="1"/>
</dbReference>
<comment type="pathway">
    <text evidence="2">Secondary metabolite biosynthesis.</text>
</comment>
<keyword evidence="4 9" id="KW-0349">Heme</keyword>
<accession>A0A067MAY2</accession>
<protein>
    <recommendedName>
        <fullName evidence="12">Cytochrome P450</fullName>
    </recommendedName>
</protein>
<dbReference type="InterPro" id="IPR001128">
    <property type="entry name" value="Cyt_P450"/>
</dbReference>
<keyword evidence="7 9" id="KW-0408">Iron</keyword>
<evidence type="ECO:0000256" key="3">
    <source>
        <dbReference type="ARBA" id="ARBA00010617"/>
    </source>
</evidence>
<keyword evidence="11" id="KW-1185">Reference proteome</keyword>
<dbReference type="GO" id="GO:0005506">
    <property type="term" value="F:iron ion binding"/>
    <property type="evidence" value="ECO:0007669"/>
    <property type="project" value="InterPro"/>
</dbReference>
<dbReference type="HOGENOM" id="CLU_001570_2_3_1"/>
<evidence type="ECO:0000313" key="10">
    <source>
        <dbReference type="EMBL" id="KDQ08761.1"/>
    </source>
</evidence>
<keyword evidence="5 9" id="KW-0479">Metal-binding</keyword>
<evidence type="ECO:0000256" key="7">
    <source>
        <dbReference type="ARBA" id="ARBA00023004"/>
    </source>
</evidence>
<dbReference type="GO" id="GO:0020037">
    <property type="term" value="F:heme binding"/>
    <property type="evidence" value="ECO:0007669"/>
    <property type="project" value="InterPro"/>
</dbReference>
<comment type="similarity">
    <text evidence="3">Belongs to the cytochrome P450 family.</text>
</comment>
<organism evidence="10 11">
    <name type="scientific">Botryobasidium botryosum (strain FD-172 SS1)</name>
    <dbReference type="NCBI Taxonomy" id="930990"/>
    <lineage>
        <taxon>Eukaryota</taxon>
        <taxon>Fungi</taxon>
        <taxon>Dikarya</taxon>
        <taxon>Basidiomycota</taxon>
        <taxon>Agaricomycotina</taxon>
        <taxon>Agaricomycetes</taxon>
        <taxon>Cantharellales</taxon>
        <taxon>Botryobasidiaceae</taxon>
        <taxon>Botryobasidium</taxon>
    </lineage>
</organism>
<dbReference type="EMBL" id="KL198086">
    <property type="protein sequence ID" value="KDQ08761.1"/>
    <property type="molecule type" value="Genomic_DNA"/>
</dbReference>
<dbReference type="STRING" id="930990.A0A067MAY2"/>
<evidence type="ECO:0000256" key="1">
    <source>
        <dbReference type="ARBA" id="ARBA00001971"/>
    </source>
</evidence>
<proteinExistence type="inferred from homology"/>
<dbReference type="InParanoid" id="A0A067MAY2"/>
<dbReference type="InterPro" id="IPR002401">
    <property type="entry name" value="Cyt_P450_E_grp-I"/>
</dbReference>
<dbReference type="InterPro" id="IPR050364">
    <property type="entry name" value="Cytochrome_P450_fung"/>
</dbReference>
<feature type="binding site" description="axial binding residue" evidence="9">
    <location>
        <position position="438"/>
    </location>
    <ligand>
        <name>heme</name>
        <dbReference type="ChEBI" id="CHEBI:30413"/>
    </ligand>
    <ligandPart>
        <name>Fe</name>
        <dbReference type="ChEBI" id="CHEBI:18248"/>
    </ligandPart>
</feature>
<dbReference type="SUPFAM" id="SSF48264">
    <property type="entry name" value="Cytochrome P450"/>
    <property type="match status" value="1"/>
</dbReference>
<evidence type="ECO:0000256" key="9">
    <source>
        <dbReference type="PIRSR" id="PIRSR602401-1"/>
    </source>
</evidence>
<comment type="cofactor">
    <cofactor evidence="1 9">
        <name>heme</name>
        <dbReference type="ChEBI" id="CHEBI:30413"/>
    </cofactor>
</comment>
<sequence>MFDSFSSQPLATSVILGCILVVMLGYRQLKSRKSNPERLPLPPGPKSEFISFPTDNAWVTFTEWQKTIGDIIYLQAFGSGILILNSYEAARDLMDKRAIYSDRPPMPFLGELAGMNRSLLLAGYNDTWRRQRRLAHPGFQKVATEAYWPEQQNAAREYMCSLLSSPKDFYQDAKLMAGKVIISIIYGIQVDSIENEYIVNAERSRTLVKYLSPTTAYVNFFPILKYVPSWFPGAGFQREAEKVRELTYSMMDVPFQRVKSDIMFFWDAGVARHSITSKILENPNANEEDTKWMAGTMYSAGADAIASTFASFILAMTLYPDVQRKAQQEITNVVGTGRLPTFQDRESLPYLECIIKETLRWYPVAPMGTPHRVTEDDYYNGYWIPAGSTVFGNAWAMSRDETMYKDGDRFSPERFEGDGAEDVLDPRAFAYGFGRRSCVGNHFADASLFINMAYMLATFNISKARDEAGNEIEPKVKYVSGLISRLEDFECSIQPRSVQAAEFIREDH</sequence>
<dbReference type="PANTHER" id="PTHR46300:SF5">
    <property type="entry name" value="CYTOCHROME P450"/>
    <property type="match status" value="1"/>
</dbReference>
<keyword evidence="6" id="KW-0560">Oxidoreductase</keyword>
<dbReference type="OrthoDB" id="2789670at2759"/>
<dbReference type="Proteomes" id="UP000027195">
    <property type="component" value="Unassembled WGS sequence"/>
</dbReference>
<dbReference type="InterPro" id="IPR036396">
    <property type="entry name" value="Cyt_P450_sf"/>
</dbReference>
<name>A0A067MAY2_BOTB1</name>
<evidence type="ECO:0000313" key="11">
    <source>
        <dbReference type="Proteomes" id="UP000027195"/>
    </source>
</evidence>
<dbReference type="PRINTS" id="PR00385">
    <property type="entry name" value="P450"/>
</dbReference>
<evidence type="ECO:0000256" key="2">
    <source>
        <dbReference type="ARBA" id="ARBA00005179"/>
    </source>
</evidence>
<keyword evidence="8" id="KW-0503">Monooxygenase</keyword>
<dbReference type="GO" id="GO:0004497">
    <property type="term" value="F:monooxygenase activity"/>
    <property type="evidence" value="ECO:0007669"/>
    <property type="project" value="UniProtKB-KW"/>
</dbReference>
<evidence type="ECO:0000256" key="4">
    <source>
        <dbReference type="ARBA" id="ARBA00022617"/>
    </source>
</evidence>
<reference evidence="11" key="1">
    <citation type="journal article" date="2014" name="Proc. Natl. Acad. Sci. U.S.A.">
        <title>Extensive sampling of basidiomycete genomes demonstrates inadequacy of the white-rot/brown-rot paradigm for wood decay fungi.</title>
        <authorList>
            <person name="Riley R."/>
            <person name="Salamov A.A."/>
            <person name="Brown D.W."/>
            <person name="Nagy L.G."/>
            <person name="Floudas D."/>
            <person name="Held B.W."/>
            <person name="Levasseur A."/>
            <person name="Lombard V."/>
            <person name="Morin E."/>
            <person name="Otillar R."/>
            <person name="Lindquist E.A."/>
            <person name="Sun H."/>
            <person name="LaButti K.M."/>
            <person name="Schmutz J."/>
            <person name="Jabbour D."/>
            <person name="Luo H."/>
            <person name="Baker S.E."/>
            <person name="Pisabarro A.G."/>
            <person name="Walton J.D."/>
            <person name="Blanchette R.A."/>
            <person name="Henrissat B."/>
            <person name="Martin F."/>
            <person name="Cullen D."/>
            <person name="Hibbett D.S."/>
            <person name="Grigoriev I.V."/>
        </authorList>
    </citation>
    <scope>NUCLEOTIDE SEQUENCE [LARGE SCALE GENOMIC DNA]</scope>
    <source>
        <strain evidence="11">FD-172 SS1</strain>
    </source>
</reference>
<dbReference type="Gene3D" id="1.10.630.10">
    <property type="entry name" value="Cytochrome P450"/>
    <property type="match status" value="1"/>
</dbReference>
<dbReference type="AlphaFoldDB" id="A0A067MAY2"/>
<evidence type="ECO:0008006" key="12">
    <source>
        <dbReference type="Google" id="ProtNLM"/>
    </source>
</evidence>
<dbReference type="Pfam" id="PF00067">
    <property type="entry name" value="p450"/>
    <property type="match status" value="1"/>
</dbReference>
<evidence type="ECO:0000256" key="8">
    <source>
        <dbReference type="ARBA" id="ARBA00023033"/>
    </source>
</evidence>
<evidence type="ECO:0000256" key="5">
    <source>
        <dbReference type="ARBA" id="ARBA00022723"/>
    </source>
</evidence>